<reference evidence="1" key="2">
    <citation type="submission" date="2013-10" db="EMBL/GenBank/DDBJ databases">
        <authorList>
            <person name="Aslett M."/>
        </authorList>
    </citation>
    <scope>NUCLEOTIDE SEQUENCE [LARGE SCALE GENOMIC DNA]</scope>
    <source>
        <strain evidence="1">Houghton</strain>
    </source>
</reference>
<evidence type="ECO:0008006" key="3">
    <source>
        <dbReference type="Google" id="ProtNLM"/>
    </source>
</evidence>
<dbReference type="EMBL" id="HG724069">
    <property type="protein sequence ID" value="CDJ67126.1"/>
    <property type="molecule type" value="Genomic_DNA"/>
</dbReference>
<proteinExistence type="predicted"/>
<sequence length="52" mass="5544">MVTSCKKIKILSISILLADAIRRIHQKESLNDLFNFASASRGPPGASCAPSS</sequence>
<dbReference type="InterPro" id="IPR005946">
    <property type="entry name" value="Rib-P_diPkinase"/>
</dbReference>
<protein>
    <recommendedName>
        <fullName evidence="3">Ribose-phosphate diphosphokinase</fullName>
    </recommendedName>
</protein>
<dbReference type="Pfam" id="PF14572">
    <property type="entry name" value="Pribosyl_synth"/>
    <property type="match status" value="1"/>
</dbReference>
<gene>
    <name evidence="1" type="ORF">ENH_00030810</name>
</gene>
<dbReference type="VEuPathDB" id="ToxoDB:ENH_00030810"/>
<dbReference type="Proteomes" id="UP000030754">
    <property type="component" value="Unassembled WGS sequence"/>
</dbReference>
<name>U6MSZ0_9EIME</name>
<evidence type="ECO:0000313" key="2">
    <source>
        <dbReference type="Proteomes" id="UP000030754"/>
    </source>
</evidence>
<keyword evidence="2" id="KW-1185">Reference proteome</keyword>
<dbReference type="RefSeq" id="XP_013435593.1">
    <property type="nucleotide sequence ID" value="XM_013580139.1"/>
</dbReference>
<dbReference type="AlphaFoldDB" id="U6MSZ0"/>
<dbReference type="GO" id="GO:0000287">
    <property type="term" value="F:magnesium ion binding"/>
    <property type="evidence" value="ECO:0007669"/>
    <property type="project" value="InterPro"/>
</dbReference>
<dbReference type="GeneID" id="25473246"/>
<evidence type="ECO:0000313" key="1">
    <source>
        <dbReference type="EMBL" id="CDJ67126.1"/>
    </source>
</evidence>
<accession>U6MSZ0</accession>
<dbReference type="GO" id="GO:0009165">
    <property type="term" value="P:nucleotide biosynthetic process"/>
    <property type="evidence" value="ECO:0007669"/>
    <property type="project" value="InterPro"/>
</dbReference>
<reference evidence="1" key="1">
    <citation type="submission" date="2013-10" db="EMBL/GenBank/DDBJ databases">
        <title>Genomic analysis of the causative agents of coccidiosis in chickens.</title>
        <authorList>
            <person name="Reid A.J."/>
            <person name="Blake D."/>
            <person name="Billington K."/>
            <person name="Browne H."/>
            <person name="Dunn M."/>
            <person name="Hung S."/>
            <person name="Kawahara F."/>
            <person name="Miranda-Saavedra D."/>
            <person name="Mourier T."/>
            <person name="Nagra H."/>
            <person name="Otto T.D."/>
            <person name="Rawlings N."/>
            <person name="Sanchez A."/>
            <person name="Sanders M."/>
            <person name="Subramaniam C."/>
            <person name="Tay Y."/>
            <person name="Dear P."/>
            <person name="Doerig C."/>
            <person name="Gruber A."/>
            <person name="Parkinson J."/>
            <person name="Shirley M."/>
            <person name="Wan K.L."/>
            <person name="Berriman M."/>
            <person name="Tomley F."/>
            <person name="Pain A."/>
        </authorList>
    </citation>
    <scope>NUCLEOTIDE SEQUENCE [LARGE SCALE GENOMIC DNA]</scope>
    <source>
        <strain evidence="1">Houghton</strain>
    </source>
</reference>
<organism evidence="1 2">
    <name type="scientific">Eimeria necatrix</name>
    <dbReference type="NCBI Taxonomy" id="51315"/>
    <lineage>
        <taxon>Eukaryota</taxon>
        <taxon>Sar</taxon>
        <taxon>Alveolata</taxon>
        <taxon>Apicomplexa</taxon>
        <taxon>Conoidasida</taxon>
        <taxon>Coccidia</taxon>
        <taxon>Eucoccidiorida</taxon>
        <taxon>Eimeriorina</taxon>
        <taxon>Eimeriidae</taxon>
        <taxon>Eimeria</taxon>
    </lineage>
</organism>